<protein>
    <submittedName>
        <fullName evidence="2">Uncharacterized protein</fullName>
    </submittedName>
</protein>
<keyword evidence="1" id="KW-0472">Membrane</keyword>
<keyword evidence="1" id="KW-1133">Transmembrane helix</keyword>
<sequence length="148" mass="17308">MITELITYVCFRQVNPNAWTAIYIIRQMTYIQASRWIHNLVDGISRHTVQVNPNAWTAIYIIRQMTYIQASRWIHNLVDGISRHTVQVNPNAWTAIYIIRQMTYIQAPKVSICDYLSKRCLISFPWLMWALIFFSSGFAVGHEQSLIA</sequence>
<organism evidence="2 3">
    <name type="scientific">Triticum urartu</name>
    <name type="common">Red wild einkorn</name>
    <name type="synonym">Crithodium urartu</name>
    <dbReference type="NCBI Taxonomy" id="4572"/>
    <lineage>
        <taxon>Eukaryota</taxon>
        <taxon>Viridiplantae</taxon>
        <taxon>Streptophyta</taxon>
        <taxon>Embryophyta</taxon>
        <taxon>Tracheophyta</taxon>
        <taxon>Spermatophyta</taxon>
        <taxon>Magnoliopsida</taxon>
        <taxon>Liliopsida</taxon>
        <taxon>Poales</taxon>
        <taxon>Poaceae</taxon>
        <taxon>BOP clade</taxon>
        <taxon>Pooideae</taxon>
        <taxon>Triticodae</taxon>
        <taxon>Triticeae</taxon>
        <taxon>Triticinae</taxon>
        <taxon>Triticum</taxon>
    </lineage>
</organism>
<evidence type="ECO:0000313" key="2">
    <source>
        <dbReference type="EnsemblPlants" id="TuG1812G0500001712.01.T01"/>
    </source>
</evidence>
<dbReference type="EnsemblPlants" id="TuG1812G0500001712.01.T01">
    <property type="protein sequence ID" value="TuG1812G0500001712.01.T01"/>
    <property type="gene ID" value="TuG1812G0500001712.01"/>
</dbReference>
<evidence type="ECO:0000313" key="3">
    <source>
        <dbReference type="Proteomes" id="UP000015106"/>
    </source>
</evidence>
<evidence type="ECO:0000256" key="1">
    <source>
        <dbReference type="SAM" id="Phobius"/>
    </source>
</evidence>
<keyword evidence="3" id="KW-1185">Reference proteome</keyword>
<reference evidence="3" key="1">
    <citation type="journal article" date="2013" name="Nature">
        <title>Draft genome of the wheat A-genome progenitor Triticum urartu.</title>
        <authorList>
            <person name="Ling H.Q."/>
            <person name="Zhao S."/>
            <person name="Liu D."/>
            <person name="Wang J."/>
            <person name="Sun H."/>
            <person name="Zhang C."/>
            <person name="Fan H."/>
            <person name="Li D."/>
            <person name="Dong L."/>
            <person name="Tao Y."/>
            <person name="Gao C."/>
            <person name="Wu H."/>
            <person name="Li Y."/>
            <person name="Cui Y."/>
            <person name="Guo X."/>
            <person name="Zheng S."/>
            <person name="Wang B."/>
            <person name="Yu K."/>
            <person name="Liang Q."/>
            <person name="Yang W."/>
            <person name="Lou X."/>
            <person name="Chen J."/>
            <person name="Feng M."/>
            <person name="Jian J."/>
            <person name="Zhang X."/>
            <person name="Luo G."/>
            <person name="Jiang Y."/>
            <person name="Liu J."/>
            <person name="Wang Z."/>
            <person name="Sha Y."/>
            <person name="Zhang B."/>
            <person name="Wu H."/>
            <person name="Tang D."/>
            <person name="Shen Q."/>
            <person name="Xue P."/>
            <person name="Zou S."/>
            <person name="Wang X."/>
            <person name="Liu X."/>
            <person name="Wang F."/>
            <person name="Yang Y."/>
            <person name="An X."/>
            <person name="Dong Z."/>
            <person name="Zhang K."/>
            <person name="Zhang X."/>
            <person name="Luo M.C."/>
            <person name="Dvorak J."/>
            <person name="Tong Y."/>
            <person name="Wang J."/>
            <person name="Yang H."/>
            <person name="Li Z."/>
            <person name="Wang D."/>
            <person name="Zhang A."/>
            <person name="Wang J."/>
        </authorList>
    </citation>
    <scope>NUCLEOTIDE SEQUENCE</scope>
    <source>
        <strain evidence="3">cv. G1812</strain>
    </source>
</reference>
<reference evidence="2" key="3">
    <citation type="submission" date="2022-06" db="UniProtKB">
        <authorList>
            <consortium name="EnsemblPlants"/>
        </authorList>
    </citation>
    <scope>IDENTIFICATION</scope>
</reference>
<reference evidence="2" key="2">
    <citation type="submission" date="2018-03" db="EMBL/GenBank/DDBJ databases">
        <title>The Triticum urartu genome reveals the dynamic nature of wheat genome evolution.</title>
        <authorList>
            <person name="Ling H."/>
            <person name="Ma B."/>
            <person name="Shi X."/>
            <person name="Liu H."/>
            <person name="Dong L."/>
            <person name="Sun H."/>
            <person name="Cao Y."/>
            <person name="Gao Q."/>
            <person name="Zheng S."/>
            <person name="Li Y."/>
            <person name="Yu Y."/>
            <person name="Du H."/>
            <person name="Qi M."/>
            <person name="Li Y."/>
            <person name="Yu H."/>
            <person name="Cui Y."/>
            <person name="Wang N."/>
            <person name="Chen C."/>
            <person name="Wu H."/>
            <person name="Zhao Y."/>
            <person name="Zhang J."/>
            <person name="Li Y."/>
            <person name="Zhou W."/>
            <person name="Zhang B."/>
            <person name="Hu W."/>
            <person name="Eijk M."/>
            <person name="Tang J."/>
            <person name="Witsenboer H."/>
            <person name="Zhao S."/>
            <person name="Li Z."/>
            <person name="Zhang A."/>
            <person name="Wang D."/>
            <person name="Liang C."/>
        </authorList>
    </citation>
    <scope>NUCLEOTIDE SEQUENCE [LARGE SCALE GENOMIC DNA]</scope>
    <source>
        <strain evidence="2">cv. G1812</strain>
    </source>
</reference>
<feature type="transmembrane region" description="Helical" evidence="1">
    <location>
        <begin position="121"/>
        <end position="141"/>
    </location>
</feature>
<dbReference type="Proteomes" id="UP000015106">
    <property type="component" value="Chromosome 5"/>
</dbReference>
<proteinExistence type="predicted"/>
<dbReference type="Gramene" id="TuG1812G0500001712.01.T01">
    <property type="protein sequence ID" value="TuG1812G0500001712.01.T01"/>
    <property type="gene ID" value="TuG1812G0500001712.01"/>
</dbReference>
<keyword evidence="1" id="KW-0812">Transmembrane</keyword>
<name>A0A8R7QG84_TRIUA</name>
<dbReference type="AlphaFoldDB" id="A0A8R7QG84"/>
<accession>A0A8R7QG84</accession>